<gene>
    <name evidence="4" type="ORF">BSL78_11703</name>
</gene>
<dbReference type="STRING" id="307972.A0A2G8KTQ5"/>
<dbReference type="AlphaFoldDB" id="A0A2G8KTQ5"/>
<name>A0A2G8KTQ5_STIJA</name>
<feature type="transmembrane region" description="Helical" evidence="3">
    <location>
        <begin position="260"/>
        <end position="285"/>
    </location>
</feature>
<evidence type="ECO:0000256" key="2">
    <source>
        <dbReference type="ARBA" id="ARBA00022737"/>
    </source>
</evidence>
<sequence>MNEIKVISNEHFRGFSQLYSLDLSSNVITHIEEDSFWDLTKLNNLCLNHNRLLRLESAHFARVSNLQVLSLSGNEYLTFDPCLLSTLPSLTTVTLQETKIDLTKDLISVNADCLLQDSMMSEGVTGKFRYVSTLRSLSIGHSGTVSDALLLENFTSLQWLAIFAFPEESLSGLVLSGNQLICDCHLKWFQEFLVTDIRLTKYTQSTPPLVDVDIKLPCDSHIESIDDTICRRIWPRATSFTSTPIPRPIYQQEEPQQDLMLIYFGILVSVLLVIIIVIIVIALYVTNKNLSQAAGQYRSRDTPRVRRSSMQITAPISSDGMNRNNRVPTVVYDNPSQPFHLDQFHESDRPNISRTRQIQDNQMDYSVVTVDRAANSNPRRMECRTSVIF</sequence>
<accession>A0A2G8KTQ5</accession>
<comment type="caution">
    <text evidence="4">The sequence shown here is derived from an EMBL/GenBank/DDBJ whole genome shotgun (WGS) entry which is preliminary data.</text>
</comment>
<dbReference type="EMBL" id="MRZV01000375">
    <property type="protein sequence ID" value="PIK51381.1"/>
    <property type="molecule type" value="Genomic_DNA"/>
</dbReference>
<protein>
    <submittedName>
        <fullName evidence="4">Uncharacterized protein</fullName>
    </submittedName>
</protein>
<keyword evidence="1" id="KW-0433">Leucine-rich repeat</keyword>
<dbReference type="PROSITE" id="PS51450">
    <property type="entry name" value="LRR"/>
    <property type="match status" value="1"/>
</dbReference>
<evidence type="ECO:0000313" key="5">
    <source>
        <dbReference type="Proteomes" id="UP000230750"/>
    </source>
</evidence>
<dbReference type="InterPro" id="IPR001611">
    <property type="entry name" value="Leu-rich_rpt"/>
</dbReference>
<dbReference type="OrthoDB" id="1600340at2759"/>
<dbReference type="PANTHER" id="PTHR24366:SF96">
    <property type="entry name" value="LEUCINE RICH REPEAT CONTAINING 53"/>
    <property type="match status" value="1"/>
</dbReference>
<keyword evidence="3" id="KW-0812">Transmembrane</keyword>
<keyword evidence="2" id="KW-0677">Repeat</keyword>
<dbReference type="PANTHER" id="PTHR24366">
    <property type="entry name" value="IG(IMMUNOGLOBULIN) AND LRR(LEUCINE RICH REPEAT) DOMAINS"/>
    <property type="match status" value="1"/>
</dbReference>
<dbReference type="SUPFAM" id="SSF52058">
    <property type="entry name" value="L domain-like"/>
    <property type="match status" value="1"/>
</dbReference>
<dbReference type="InterPro" id="IPR032675">
    <property type="entry name" value="LRR_dom_sf"/>
</dbReference>
<dbReference type="Pfam" id="PF13855">
    <property type="entry name" value="LRR_8"/>
    <property type="match status" value="1"/>
</dbReference>
<evidence type="ECO:0000256" key="1">
    <source>
        <dbReference type="ARBA" id="ARBA00022614"/>
    </source>
</evidence>
<dbReference type="Gene3D" id="3.80.10.10">
    <property type="entry name" value="Ribonuclease Inhibitor"/>
    <property type="match status" value="2"/>
</dbReference>
<evidence type="ECO:0000256" key="3">
    <source>
        <dbReference type="SAM" id="Phobius"/>
    </source>
</evidence>
<proteinExistence type="predicted"/>
<reference evidence="4 5" key="1">
    <citation type="journal article" date="2017" name="PLoS Biol.">
        <title>The sea cucumber genome provides insights into morphological evolution and visceral regeneration.</title>
        <authorList>
            <person name="Zhang X."/>
            <person name="Sun L."/>
            <person name="Yuan J."/>
            <person name="Sun Y."/>
            <person name="Gao Y."/>
            <person name="Zhang L."/>
            <person name="Li S."/>
            <person name="Dai H."/>
            <person name="Hamel J.F."/>
            <person name="Liu C."/>
            <person name="Yu Y."/>
            <person name="Liu S."/>
            <person name="Lin W."/>
            <person name="Guo K."/>
            <person name="Jin S."/>
            <person name="Xu P."/>
            <person name="Storey K.B."/>
            <person name="Huan P."/>
            <person name="Zhang T."/>
            <person name="Zhou Y."/>
            <person name="Zhang J."/>
            <person name="Lin C."/>
            <person name="Li X."/>
            <person name="Xing L."/>
            <person name="Huo D."/>
            <person name="Sun M."/>
            <person name="Wang L."/>
            <person name="Mercier A."/>
            <person name="Li F."/>
            <person name="Yang H."/>
            <person name="Xiang J."/>
        </authorList>
    </citation>
    <scope>NUCLEOTIDE SEQUENCE [LARGE SCALE GENOMIC DNA]</scope>
    <source>
        <strain evidence="4">Shaxun</strain>
        <tissue evidence="4">Muscle</tissue>
    </source>
</reference>
<organism evidence="4 5">
    <name type="scientific">Stichopus japonicus</name>
    <name type="common">Sea cucumber</name>
    <dbReference type="NCBI Taxonomy" id="307972"/>
    <lineage>
        <taxon>Eukaryota</taxon>
        <taxon>Metazoa</taxon>
        <taxon>Echinodermata</taxon>
        <taxon>Eleutherozoa</taxon>
        <taxon>Echinozoa</taxon>
        <taxon>Holothuroidea</taxon>
        <taxon>Aspidochirotacea</taxon>
        <taxon>Aspidochirotida</taxon>
        <taxon>Stichopodidae</taxon>
        <taxon>Apostichopus</taxon>
    </lineage>
</organism>
<evidence type="ECO:0000313" key="4">
    <source>
        <dbReference type="EMBL" id="PIK51381.1"/>
    </source>
</evidence>
<dbReference type="Proteomes" id="UP000230750">
    <property type="component" value="Unassembled WGS sequence"/>
</dbReference>
<keyword evidence="3" id="KW-1133">Transmembrane helix</keyword>
<keyword evidence="3" id="KW-0472">Membrane</keyword>
<keyword evidence="5" id="KW-1185">Reference proteome</keyword>